<keyword evidence="2" id="KW-1185">Reference proteome</keyword>
<evidence type="ECO:0000313" key="1">
    <source>
        <dbReference type="EMBL" id="QTA88754.1"/>
    </source>
</evidence>
<sequence length="397" mass="45246">MIQSYGETVTDDLQFRLYIDDMFSLYPVFPPETGQGWRMKDNYISKKQNIMIRRIEISGIAHTIRPSFVMPYMTGMTDDAEKGLFLRKFSVPFWGIAHLFGRGPMYWERMEQSLGRNSIVGTTVKDPGKLPEHVVADEKHTRIGGEKAFVATTVAKECVLGASVTDSACEDSLKKAYGTYKEEALGVAPGYSPETVNTDGWKATMNAWESLFPSVTLILCFLHMFISIRDRAKKKFGEIYHEVVTRLWECYGAPTRASFSQRVRRLAEWAEKTSVPSVIADKIVKIRKNIDAFARAYAFPGAHRTSNMLDRLMRRMDRHIFNTHYFHGVIFSAELGIRGWSLILNFAPSNPYTVKNYEGSQSPAERLNGFRYHENWLHNLLISASLGGFREPPLNPL</sequence>
<evidence type="ECO:0000313" key="2">
    <source>
        <dbReference type="Proteomes" id="UP000663722"/>
    </source>
</evidence>
<gene>
    <name evidence="1" type="ORF">dnm_048010</name>
</gene>
<dbReference type="KEGG" id="dmm:dnm_048010"/>
<reference evidence="1" key="1">
    <citation type="journal article" date="2021" name="Microb. Physiol.">
        <title>Proteogenomic Insights into the Physiology of Marine, Sulfate-Reducing, Filamentous Desulfonema limicola and Desulfonema magnum.</title>
        <authorList>
            <person name="Schnaars V."/>
            <person name="Wohlbrand L."/>
            <person name="Scheve S."/>
            <person name="Hinrichs C."/>
            <person name="Reinhardt R."/>
            <person name="Rabus R."/>
        </authorList>
    </citation>
    <scope>NUCLEOTIDE SEQUENCE</scope>
    <source>
        <strain evidence="1">4be13</strain>
    </source>
</reference>
<dbReference type="EMBL" id="CP061800">
    <property type="protein sequence ID" value="QTA88754.1"/>
    <property type="molecule type" value="Genomic_DNA"/>
</dbReference>
<evidence type="ECO:0008006" key="3">
    <source>
        <dbReference type="Google" id="ProtNLM"/>
    </source>
</evidence>
<name>A0A975GPE6_9BACT</name>
<dbReference type="AlphaFoldDB" id="A0A975GPE6"/>
<accession>A0A975GPE6</accession>
<organism evidence="1 2">
    <name type="scientific">Desulfonema magnum</name>
    <dbReference type="NCBI Taxonomy" id="45655"/>
    <lineage>
        <taxon>Bacteria</taxon>
        <taxon>Pseudomonadati</taxon>
        <taxon>Thermodesulfobacteriota</taxon>
        <taxon>Desulfobacteria</taxon>
        <taxon>Desulfobacterales</taxon>
        <taxon>Desulfococcaceae</taxon>
        <taxon>Desulfonema</taxon>
    </lineage>
</organism>
<protein>
    <recommendedName>
        <fullName evidence="3">Transposase</fullName>
    </recommendedName>
</protein>
<dbReference type="Proteomes" id="UP000663722">
    <property type="component" value="Chromosome"/>
</dbReference>
<proteinExistence type="predicted"/>